<evidence type="ECO:0000256" key="2">
    <source>
        <dbReference type="ARBA" id="ARBA00038358"/>
    </source>
</evidence>
<dbReference type="InterPro" id="IPR012341">
    <property type="entry name" value="6hp_glycosidase-like_sf"/>
</dbReference>
<gene>
    <name evidence="3" type="ORF">EDD28_0953</name>
</gene>
<name>A0A3N2D9B1_9MICO</name>
<dbReference type="AlphaFoldDB" id="A0A3N2D9B1"/>
<dbReference type="InterPro" id="IPR052369">
    <property type="entry name" value="UG_Glycosaminoglycan_Hydrolase"/>
</dbReference>
<dbReference type="Gene3D" id="1.50.10.10">
    <property type="match status" value="1"/>
</dbReference>
<dbReference type="PANTHER" id="PTHR36845">
    <property type="entry name" value="HYDROLASE, PUTATIVE (AFU_ORTHOLOGUE AFUA_7G05090)-RELATED"/>
    <property type="match status" value="1"/>
</dbReference>
<keyword evidence="4" id="KW-1185">Reference proteome</keyword>
<evidence type="ECO:0000313" key="3">
    <source>
        <dbReference type="EMBL" id="ROR96370.1"/>
    </source>
</evidence>
<dbReference type="PANTHER" id="PTHR36845:SF1">
    <property type="entry name" value="HYDROLASE, PUTATIVE (AFU_ORTHOLOGUE AFUA_7G05090)-RELATED"/>
    <property type="match status" value="1"/>
</dbReference>
<dbReference type="EMBL" id="RKHQ01000001">
    <property type="protein sequence ID" value="ROR96370.1"/>
    <property type="molecule type" value="Genomic_DNA"/>
</dbReference>
<protein>
    <submittedName>
        <fullName evidence="3">Unsaturated chondroitin disaccharide hydrolase</fullName>
    </submittedName>
</protein>
<dbReference type="GO" id="GO:0052757">
    <property type="term" value="F:chondroitin hydrolase activity"/>
    <property type="evidence" value="ECO:0007669"/>
    <property type="project" value="TreeGrafter"/>
</dbReference>
<evidence type="ECO:0000313" key="4">
    <source>
        <dbReference type="Proteomes" id="UP000275356"/>
    </source>
</evidence>
<comment type="caution">
    <text evidence="3">The sequence shown here is derived from an EMBL/GenBank/DDBJ whole genome shotgun (WGS) entry which is preliminary data.</text>
</comment>
<dbReference type="Proteomes" id="UP000275356">
    <property type="component" value="Unassembled WGS sequence"/>
</dbReference>
<accession>A0A3N2D9B1</accession>
<sequence>MTRPGMAIDPSPIDTAGIIEFAANQVRRLVDTHPDAIPVHTRDGRWLIADDAWAPSWTGGFLAGQMWVLAGLHPDGSWRERAEHYSRLVEGRRHDRGTHDIGFLFTPSWGRWHRAAPSERTATVLVDAARSLASNFNENGRYIRTWVDPGSTFIDIMMNVDLLFEAAAIADDPSLSGVAYEHARTSRRHLVRGDATTAHEGWFDPLTGEFQRHATHQGYRSDSSWVRGHAWALYGFTSCYIRTGDADFLDTARALADTYLRHADGDPVPPNDWEDPVPEHPYEASAGSILSSALLQLAEVDVERRDRYESAGLRLLGRLGSPPFLAVDDPAWEGLIRLATYHRANGLGVQESNMWGDYYFLEAVERAAALGRAATAEAR</sequence>
<dbReference type="InterPro" id="IPR008928">
    <property type="entry name" value="6-hairpin_glycosidase_sf"/>
</dbReference>
<keyword evidence="1 3" id="KW-0378">Hydrolase</keyword>
<reference evidence="3 4" key="1">
    <citation type="submission" date="2018-11" db="EMBL/GenBank/DDBJ databases">
        <title>Sequencing the genomes of 1000 actinobacteria strains.</title>
        <authorList>
            <person name="Klenk H.-P."/>
        </authorList>
    </citation>
    <scope>NUCLEOTIDE SEQUENCE [LARGE SCALE GENOMIC DNA]</scope>
    <source>
        <strain evidence="3 4">DSM 13521</strain>
    </source>
</reference>
<proteinExistence type="inferred from homology"/>
<dbReference type="GO" id="GO:0000272">
    <property type="term" value="P:polysaccharide catabolic process"/>
    <property type="evidence" value="ECO:0007669"/>
    <property type="project" value="TreeGrafter"/>
</dbReference>
<dbReference type="SUPFAM" id="SSF48208">
    <property type="entry name" value="Six-hairpin glycosidases"/>
    <property type="match status" value="1"/>
</dbReference>
<dbReference type="OrthoDB" id="428577at2"/>
<organism evidence="3 4">
    <name type="scientific">Salana multivorans</name>
    <dbReference type="NCBI Taxonomy" id="120377"/>
    <lineage>
        <taxon>Bacteria</taxon>
        <taxon>Bacillati</taxon>
        <taxon>Actinomycetota</taxon>
        <taxon>Actinomycetes</taxon>
        <taxon>Micrococcales</taxon>
        <taxon>Beutenbergiaceae</taxon>
        <taxon>Salana</taxon>
    </lineage>
</organism>
<dbReference type="RefSeq" id="WP_123738559.1">
    <property type="nucleotide sequence ID" value="NZ_RKHQ01000001.1"/>
</dbReference>
<evidence type="ECO:0000256" key="1">
    <source>
        <dbReference type="ARBA" id="ARBA00022801"/>
    </source>
</evidence>
<comment type="similarity">
    <text evidence="2">Belongs to the glycosyl hydrolase 88 family.</text>
</comment>